<dbReference type="Gene3D" id="2.40.30.170">
    <property type="match status" value="1"/>
</dbReference>
<dbReference type="STRING" id="1000565.METUNv1_00344"/>
<dbReference type="InterPro" id="IPR006311">
    <property type="entry name" value="TAT_signal"/>
</dbReference>
<protein>
    <submittedName>
        <fullName evidence="5">Secretion protein HlyD</fullName>
    </submittedName>
</protein>
<evidence type="ECO:0000313" key="5">
    <source>
        <dbReference type="EMBL" id="EGK73172.1"/>
    </source>
</evidence>
<feature type="domain" description="CzcB-like barrel-sandwich hybrid" evidence="4">
    <location>
        <begin position="91"/>
        <end position="234"/>
    </location>
</feature>
<dbReference type="RefSeq" id="WP_008058216.1">
    <property type="nucleotide sequence ID" value="NZ_AFHG01000029.1"/>
</dbReference>
<keyword evidence="2" id="KW-0813">Transport</keyword>
<dbReference type="eggNOG" id="COG0845">
    <property type="taxonomic scope" value="Bacteria"/>
</dbReference>
<evidence type="ECO:0000259" key="4">
    <source>
        <dbReference type="Pfam" id="PF25973"/>
    </source>
</evidence>
<name>F5R7Z4_METUF</name>
<dbReference type="GO" id="GO:0016020">
    <property type="term" value="C:membrane"/>
    <property type="evidence" value="ECO:0007669"/>
    <property type="project" value="InterPro"/>
</dbReference>
<evidence type="ECO:0000256" key="1">
    <source>
        <dbReference type="ARBA" id="ARBA00009477"/>
    </source>
</evidence>
<dbReference type="Pfam" id="PF25973">
    <property type="entry name" value="BSH_CzcB"/>
    <property type="match status" value="1"/>
</dbReference>
<sequence>MTETSPVAARRRRTVLIVSATVLAAAVAYGFLRSRPPAEAAAPGAAAAPASGVALPQGASQLSFIVTARTEEVELPLTAPLNARVAVAEDRTARVFSPLVGRVLRLAAAPGDTVPAGATLADIDAPDLGQASADARRAEADADLRRKALARARTLLDAEVLPRREFEVAQAEAAAADAEVQRARQRLQSLAPRGASGQTLALRTPVAGVVTERHATPGLEVRPDAEQPLFVVSDLSRLWLLIDLPEQELGKFRVGDRIEVSVDAWPEERFSATVSRIAPVLDPQTRRVQVRCDLPNADGRLRPEMFARAHVLSDSGQRVLRLPTSALVSDGLYTAVFVQTASGQFSKRRVKALRQDAREAYVQPAEPDGLRGGDTVVVRGALLLDAELGEAK</sequence>
<evidence type="ECO:0000313" key="6">
    <source>
        <dbReference type="Proteomes" id="UP000005019"/>
    </source>
</evidence>
<dbReference type="GO" id="GO:0022857">
    <property type="term" value="F:transmembrane transporter activity"/>
    <property type="evidence" value="ECO:0007669"/>
    <property type="project" value="InterPro"/>
</dbReference>
<dbReference type="OrthoDB" id="9806939at2"/>
<evidence type="ECO:0000259" key="3">
    <source>
        <dbReference type="Pfam" id="PF25954"/>
    </source>
</evidence>
<dbReference type="InterPro" id="IPR006143">
    <property type="entry name" value="RND_pump_MFP"/>
</dbReference>
<organism evidence="5 6">
    <name type="scientific">Methyloversatilis universalis (strain ATCC BAA-1314 / DSM 25237 / JCM 13912 / CCUG 52030 / FAM5)</name>
    <dbReference type="NCBI Taxonomy" id="1000565"/>
    <lineage>
        <taxon>Bacteria</taxon>
        <taxon>Pseudomonadati</taxon>
        <taxon>Pseudomonadota</taxon>
        <taxon>Betaproteobacteria</taxon>
        <taxon>Nitrosomonadales</taxon>
        <taxon>Sterolibacteriaceae</taxon>
        <taxon>Methyloversatilis</taxon>
    </lineage>
</organism>
<dbReference type="GO" id="GO:0060003">
    <property type="term" value="P:copper ion export"/>
    <property type="evidence" value="ECO:0007669"/>
    <property type="project" value="TreeGrafter"/>
</dbReference>
<dbReference type="InterPro" id="IPR051909">
    <property type="entry name" value="MFP_Cation_Efflux"/>
</dbReference>
<dbReference type="AlphaFoldDB" id="F5R7Z4"/>
<dbReference type="GO" id="GO:0030288">
    <property type="term" value="C:outer membrane-bounded periplasmic space"/>
    <property type="evidence" value="ECO:0007669"/>
    <property type="project" value="TreeGrafter"/>
</dbReference>
<dbReference type="GO" id="GO:0015679">
    <property type="term" value="P:plasma membrane copper ion transport"/>
    <property type="evidence" value="ECO:0007669"/>
    <property type="project" value="TreeGrafter"/>
</dbReference>
<evidence type="ECO:0000256" key="2">
    <source>
        <dbReference type="ARBA" id="ARBA00022448"/>
    </source>
</evidence>
<accession>F5R7Z4</accession>
<dbReference type="PANTHER" id="PTHR30097">
    <property type="entry name" value="CATION EFFLUX SYSTEM PROTEIN CUSB"/>
    <property type="match status" value="1"/>
</dbReference>
<dbReference type="Gene3D" id="1.10.287.470">
    <property type="entry name" value="Helix hairpin bin"/>
    <property type="match status" value="1"/>
</dbReference>
<dbReference type="Proteomes" id="UP000005019">
    <property type="component" value="Unassembled WGS sequence"/>
</dbReference>
<dbReference type="Pfam" id="PF25954">
    <property type="entry name" value="Beta-barrel_RND_2"/>
    <property type="match status" value="1"/>
</dbReference>
<dbReference type="InterPro" id="IPR058792">
    <property type="entry name" value="Beta-barrel_RND_2"/>
</dbReference>
<comment type="similarity">
    <text evidence="1">Belongs to the membrane fusion protein (MFP) (TC 8.A.1) family.</text>
</comment>
<dbReference type="PROSITE" id="PS51318">
    <property type="entry name" value="TAT"/>
    <property type="match status" value="1"/>
</dbReference>
<gene>
    <name evidence="5" type="ORF">METUNv1_00344</name>
</gene>
<dbReference type="FunFam" id="2.40.30.170:FF:000010">
    <property type="entry name" value="Efflux RND transporter periplasmic adaptor subunit"/>
    <property type="match status" value="1"/>
</dbReference>
<feature type="domain" description="CusB-like beta-barrel" evidence="3">
    <location>
        <begin position="238"/>
        <end position="312"/>
    </location>
</feature>
<dbReference type="NCBIfam" id="TIGR01730">
    <property type="entry name" value="RND_mfp"/>
    <property type="match status" value="1"/>
</dbReference>
<dbReference type="EMBL" id="AFHG01000029">
    <property type="protein sequence ID" value="EGK73172.1"/>
    <property type="molecule type" value="Genomic_DNA"/>
</dbReference>
<keyword evidence="6" id="KW-1185">Reference proteome</keyword>
<proteinExistence type="inferred from homology"/>
<dbReference type="SUPFAM" id="SSF111369">
    <property type="entry name" value="HlyD-like secretion proteins"/>
    <property type="match status" value="1"/>
</dbReference>
<dbReference type="InterPro" id="IPR058647">
    <property type="entry name" value="BSH_CzcB-like"/>
</dbReference>
<dbReference type="GO" id="GO:0046914">
    <property type="term" value="F:transition metal ion binding"/>
    <property type="evidence" value="ECO:0007669"/>
    <property type="project" value="TreeGrafter"/>
</dbReference>
<comment type="caution">
    <text evidence="5">The sequence shown here is derived from an EMBL/GenBank/DDBJ whole genome shotgun (WGS) entry which is preliminary data.</text>
</comment>
<dbReference type="Gene3D" id="2.40.420.20">
    <property type="match status" value="1"/>
</dbReference>
<dbReference type="PANTHER" id="PTHR30097:SF4">
    <property type="entry name" value="SLR6042 PROTEIN"/>
    <property type="match status" value="1"/>
</dbReference>
<reference evidence="5 6" key="1">
    <citation type="journal article" date="2011" name="J. Bacteriol.">
        <title>Genome sequence of Methyloversatilis universalis FAM5T, a methylotrophic representative of the order Rhodocyclales.</title>
        <authorList>
            <person name="Kittichotirat W."/>
            <person name="Good N.M."/>
            <person name="Hall R."/>
            <person name="Bringel F."/>
            <person name="Lajus A."/>
            <person name="Medigue C."/>
            <person name="Smalley N.E."/>
            <person name="Beck D."/>
            <person name="Bumgarner R."/>
            <person name="Vuilleumier S."/>
            <person name="Kalyuzhnaya M.G."/>
        </authorList>
    </citation>
    <scope>NUCLEOTIDE SEQUENCE [LARGE SCALE GENOMIC DNA]</scope>
    <source>
        <strain evidence="6">ATCC BAA-1314 / JCM 13912 / FAM5</strain>
    </source>
</reference>